<dbReference type="EMBL" id="JBBNFM010000002">
    <property type="protein sequence ID" value="MEQ2453185.1"/>
    <property type="molecule type" value="Genomic_DNA"/>
</dbReference>
<organism evidence="5 6">
    <name type="scientific">Coprococcus ammoniilyticus</name>
    <dbReference type="NCBI Taxonomy" id="2981785"/>
    <lineage>
        <taxon>Bacteria</taxon>
        <taxon>Bacillati</taxon>
        <taxon>Bacillota</taxon>
        <taxon>Clostridia</taxon>
        <taxon>Lachnospirales</taxon>
        <taxon>Lachnospiraceae</taxon>
        <taxon>Coprococcus</taxon>
    </lineage>
</organism>
<comment type="function">
    <text evidence="3">Catalyzes the phosphorylation of the 3'-hydroxyl group of dephosphocoenzyme A to form coenzyme A.</text>
</comment>
<sequence length="227" mass="25565">MMRNKDEMLILGLTGGIGCGKTAVLTILKEEYDAYIIEADRLAHELMEPGKTVYQGIVDAFGMEVLMDTDIDISAPAEGNAVTDNGQSTVNRSIDRKKLGDIVFHDKDKLTLLNSISHPLVKEEILRRIEEQKDAGKKLFVIEAALLIQDGYKSICDKMCYVYADLDVRISRLCEYRGFTKERAQAVIDSQESEAFYLEACDYKIDNSGSLENTKKDLKHILDECRI</sequence>
<comment type="subcellular location">
    <subcellularLocation>
        <location evidence="3">Cytoplasm</location>
    </subcellularLocation>
</comment>
<dbReference type="InterPro" id="IPR001977">
    <property type="entry name" value="Depp_CoAkinase"/>
</dbReference>
<keyword evidence="3" id="KW-0173">Coenzyme A biosynthesis</keyword>
<keyword evidence="6" id="KW-1185">Reference proteome</keyword>
<reference evidence="5 6" key="1">
    <citation type="submission" date="2024-04" db="EMBL/GenBank/DDBJ databases">
        <title>Human intestinal bacterial collection.</title>
        <authorList>
            <person name="Pauvert C."/>
            <person name="Hitch T.C.A."/>
            <person name="Clavel T."/>
        </authorList>
    </citation>
    <scope>NUCLEOTIDE SEQUENCE [LARGE SCALE GENOMIC DNA]</scope>
    <source>
        <strain evidence="5 6">CLA-AA-H141</strain>
    </source>
</reference>
<dbReference type="Pfam" id="PF01121">
    <property type="entry name" value="CoaE"/>
    <property type="match status" value="2"/>
</dbReference>
<comment type="catalytic activity">
    <reaction evidence="3">
        <text>3'-dephospho-CoA + ATP = ADP + CoA + H(+)</text>
        <dbReference type="Rhea" id="RHEA:18245"/>
        <dbReference type="ChEBI" id="CHEBI:15378"/>
        <dbReference type="ChEBI" id="CHEBI:30616"/>
        <dbReference type="ChEBI" id="CHEBI:57287"/>
        <dbReference type="ChEBI" id="CHEBI:57328"/>
        <dbReference type="ChEBI" id="CHEBI:456216"/>
        <dbReference type="EC" id="2.7.1.24"/>
    </reaction>
</comment>
<comment type="similarity">
    <text evidence="3">Belongs to the CoaE family.</text>
</comment>
<evidence type="ECO:0000313" key="5">
    <source>
        <dbReference type="EMBL" id="MEQ2453185.1"/>
    </source>
</evidence>
<comment type="pathway">
    <text evidence="3">Cofactor biosynthesis; coenzyme A biosynthesis; CoA from (R)-pantothenate: step 5/5.</text>
</comment>
<feature type="binding site" evidence="3">
    <location>
        <begin position="18"/>
        <end position="23"/>
    </location>
    <ligand>
        <name>ATP</name>
        <dbReference type="ChEBI" id="CHEBI:30616"/>
    </ligand>
</feature>
<evidence type="ECO:0000256" key="3">
    <source>
        <dbReference type="HAMAP-Rule" id="MF_00376"/>
    </source>
</evidence>
<dbReference type="NCBIfam" id="TIGR00152">
    <property type="entry name" value="dephospho-CoA kinase"/>
    <property type="match status" value="1"/>
</dbReference>
<dbReference type="HAMAP" id="MF_00376">
    <property type="entry name" value="Dephospho_CoA_kinase"/>
    <property type="match status" value="1"/>
</dbReference>
<comment type="caution">
    <text evidence="5">The sequence shown here is derived from an EMBL/GenBank/DDBJ whole genome shotgun (WGS) entry which is preliminary data.</text>
</comment>
<keyword evidence="3" id="KW-0963">Cytoplasm</keyword>
<dbReference type="CDD" id="cd02022">
    <property type="entry name" value="DPCK"/>
    <property type="match status" value="1"/>
</dbReference>
<evidence type="ECO:0000313" key="6">
    <source>
        <dbReference type="Proteomes" id="UP001482186"/>
    </source>
</evidence>
<dbReference type="Gene3D" id="3.40.50.300">
    <property type="entry name" value="P-loop containing nucleotide triphosphate hydrolases"/>
    <property type="match status" value="1"/>
</dbReference>
<evidence type="ECO:0000256" key="4">
    <source>
        <dbReference type="NCBIfam" id="TIGR00152"/>
    </source>
</evidence>
<dbReference type="PROSITE" id="PS51219">
    <property type="entry name" value="DPCK"/>
    <property type="match status" value="1"/>
</dbReference>
<keyword evidence="1 3" id="KW-0547">Nucleotide-binding</keyword>
<keyword evidence="3 5" id="KW-0418">Kinase</keyword>
<proteinExistence type="inferred from homology"/>
<dbReference type="PANTHER" id="PTHR10695">
    <property type="entry name" value="DEPHOSPHO-COA KINASE-RELATED"/>
    <property type="match status" value="1"/>
</dbReference>
<dbReference type="SUPFAM" id="SSF52540">
    <property type="entry name" value="P-loop containing nucleoside triphosphate hydrolases"/>
    <property type="match status" value="1"/>
</dbReference>
<evidence type="ECO:0000256" key="1">
    <source>
        <dbReference type="ARBA" id="ARBA00022741"/>
    </source>
</evidence>
<keyword evidence="2 3" id="KW-0067">ATP-binding</keyword>
<name>A0ABV1EF34_9FIRM</name>
<protein>
    <recommendedName>
        <fullName evidence="3 4">Dephospho-CoA kinase</fullName>
        <ecNumber evidence="3 4">2.7.1.24</ecNumber>
    </recommendedName>
    <alternativeName>
        <fullName evidence="3">Dephosphocoenzyme A kinase</fullName>
    </alternativeName>
</protein>
<dbReference type="RefSeq" id="WP_021943908.1">
    <property type="nucleotide sequence ID" value="NZ_JBBNFM010000002.1"/>
</dbReference>
<dbReference type="GO" id="GO:0004140">
    <property type="term" value="F:dephospho-CoA kinase activity"/>
    <property type="evidence" value="ECO:0007669"/>
    <property type="project" value="UniProtKB-EC"/>
</dbReference>
<dbReference type="Proteomes" id="UP001482186">
    <property type="component" value="Unassembled WGS sequence"/>
</dbReference>
<dbReference type="InterPro" id="IPR027417">
    <property type="entry name" value="P-loop_NTPase"/>
</dbReference>
<accession>A0ABV1EF34</accession>
<gene>
    <name evidence="3 5" type="primary">coaE</name>
    <name evidence="5" type="ORF">AAAT04_03875</name>
</gene>
<dbReference type="PROSITE" id="PS51257">
    <property type="entry name" value="PROKAR_LIPOPROTEIN"/>
    <property type="match status" value="1"/>
</dbReference>
<dbReference type="EC" id="2.7.1.24" evidence="3 4"/>
<dbReference type="PANTHER" id="PTHR10695:SF46">
    <property type="entry name" value="BIFUNCTIONAL COENZYME A SYNTHASE-RELATED"/>
    <property type="match status" value="1"/>
</dbReference>
<evidence type="ECO:0000256" key="2">
    <source>
        <dbReference type="ARBA" id="ARBA00022840"/>
    </source>
</evidence>
<keyword evidence="3 5" id="KW-0808">Transferase</keyword>